<reference evidence="2 3" key="1">
    <citation type="submission" date="2015-02" db="EMBL/GenBank/DDBJ databases">
        <title>Pseudomonas helleri sp. nov. and Pseudomonas weihenstephanensis sp. nov., isolated from raw cows milk.</title>
        <authorList>
            <person name="von Neubeck M."/>
            <person name="Huptas C."/>
            <person name="Wenning M."/>
            <person name="Scherer S."/>
        </authorList>
    </citation>
    <scope>NUCLEOTIDE SEQUENCE [LARGE SCALE GENOMIC DNA]</scope>
    <source>
        <strain evidence="2 3">DSM 29166</strain>
    </source>
</reference>
<evidence type="ECO:0000256" key="1">
    <source>
        <dbReference type="SAM" id="Phobius"/>
    </source>
</evidence>
<dbReference type="AlphaFoldDB" id="A0A0J6J4Y2"/>
<feature type="transmembrane region" description="Helical" evidence="1">
    <location>
        <begin position="27"/>
        <end position="49"/>
    </location>
</feature>
<protein>
    <submittedName>
        <fullName evidence="2">Uncharacterized protein</fullName>
    </submittedName>
</protein>
<name>A0A0J6J4Y2_9PSED</name>
<evidence type="ECO:0000313" key="3">
    <source>
        <dbReference type="Proteomes" id="UP000036325"/>
    </source>
</evidence>
<proteinExistence type="predicted"/>
<organism evidence="2 3">
    <name type="scientific">Pseudomonas weihenstephanensis</name>
    <dbReference type="NCBI Taxonomy" id="1608994"/>
    <lineage>
        <taxon>Bacteria</taxon>
        <taxon>Pseudomonadati</taxon>
        <taxon>Pseudomonadota</taxon>
        <taxon>Gammaproteobacteria</taxon>
        <taxon>Pseudomonadales</taxon>
        <taxon>Pseudomonadaceae</taxon>
        <taxon>Pseudomonas</taxon>
    </lineage>
</organism>
<keyword evidence="1" id="KW-0472">Membrane</keyword>
<accession>A0A0J6J4Y2</accession>
<evidence type="ECO:0000313" key="2">
    <source>
        <dbReference type="EMBL" id="KMN14959.1"/>
    </source>
</evidence>
<comment type="caution">
    <text evidence="2">The sequence shown here is derived from an EMBL/GenBank/DDBJ whole genome shotgun (WGS) entry which is preliminary data.</text>
</comment>
<keyword evidence="1" id="KW-1133">Transmembrane helix</keyword>
<dbReference type="Proteomes" id="UP000036325">
    <property type="component" value="Unassembled WGS sequence"/>
</dbReference>
<gene>
    <name evidence="2" type="ORF">TU86_06605</name>
</gene>
<dbReference type="InterPro" id="IPR049711">
    <property type="entry name" value="PA3371-like"/>
</dbReference>
<dbReference type="NCBIfam" id="NF041882">
    <property type="entry name" value="PA3371_fam"/>
    <property type="match status" value="1"/>
</dbReference>
<dbReference type="EMBL" id="JYLF01000002">
    <property type="protein sequence ID" value="KMN14959.1"/>
    <property type="molecule type" value="Genomic_DNA"/>
</dbReference>
<dbReference type="RefSeq" id="WP_048363492.1">
    <property type="nucleotide sequence ID" value="NZ_JAAEBV010000005.1"/>
</dbReference>
<sequence>MSKFAFGFLMLALSSLALDIFMPYGDLGDLPLIAAGTFFIAWLIALLVGRRIKFDPLLR</sequence>
<accession>A0A0J6IS75</accession>
<dbReference type="OrthoDB" id="7031296at2"/>
<keyword evidence="1" id="KW-0812">Transmembrane</keyword>